<comment type="subcellular location">
    <subcellularLocation>
        <location evidence="1">Membrane</location>
        <topology evidence="1">Single-pass membrane protein</topology>
    </subcellularLocation>
</comment>
<keyword evidence="7" id="KW-0645">Protease</keyword>
<comment type="similarity">
    <text evidence="2">Belongs to the band 7/mec-2 family.</text>
</comment>
<dbReference type="OrthoDB" id="10752at2157"/>
<name>A0A062V9E2_9EURY</name>
<keyword evidence="3" id="KW-0812">Transmembrane</keyword>
<evidence type="ECO:0000256" key="1">
    <source>
        <dbReference type="ARBA" id="ARBA00004167"/>
    </source>
</evidence>
<keyword evidence="8" id="KW-1185">Reference proteome</keyword>
<dbReference type="AlphaFoldDB" id="A0A062V9E2"/>
<dbReference type="InterPro" id="IPR018080">
    <property type="entry name" value="Band_7/stomatin-like_CS"/>
</dbReference>
<dbReference type="Pfam" id="PF01145">
    <property type="entry name" value="Band_7"/>
    <property type="match status" value="1"/>
</dbReference>
<evidence type="ECO:0000313" key="8">
    <source>
        <dbReference type="Proteomes" id="UP000027153"/>
    </source>
</evidence>
<accession>A0A062V9E2</accession>
<dbReference type="PRINTS" id="PR00721">
    <property type="entry name" value="STOMATIN"/>
</dbReference>
<dbReference type="GO" id="GO:0098552">
    <property type="term" value="C:side of membrane"/>
    <property type="evidence" value="ECO:0007669"/>
    <property type="project" value="UniProtKB-ARBA"/>
</dbReference>
<dbReference type="InterPro" id="IPR036013">
    <property type="entry name" value="Band_7/SPFH_dom_sf"/>
</dbReference>
<evidence type="ECO:0000256" key="4">
    <source>
        <dbReference type="ARBA" id="ARBA00022989"/>
    </source>
</evidence>
<dbReference type="GO" id="GO:0008233">
    <property type="term" value="F:peptidase activity"/>
    <property type="evidence" value="ECO:0007669"/>
    <property type="project" value="UniProtKB-KW"/>
</dbReference>
<dbReference type="PANTHER" id="PTHR43327:SF10">
    <property type="entry name" value="STOMATIN-LIKE PROTEIN 2, MITOCHONDRIAL"/>
    <property type="match status" value="1"/>
</dbReference>
<dbReference type="Proteomes" id="UP000027153">
    <property type="component" value="Unassembled WGS sequence"/>
</dbReference>
<dbReference type="InterPro" id="IPR001972">
    <property type="entry name" value="Stomatin_HflK_fam"/>
</dbReference>
<dbReference type="PROSITE" id="PS01270">
    <property type="entry name" value="BAND_7"/>
    <property type="match status" value="1"/>
</dbReference>
<evidence type="ECO:0000256" key="5">
    <source>
        <dbReference type="ARBA" id="ARBA00023136"/>
    </source>
</evidence>
<evidence type="ECO:0000256" key="3">
    <source>
        <dbReference type="ARBA" id="ARBA00022692"/>
    </source>
</evidence>
<dbReference type="RefSeq" id="WP_048089300.1">
    <property type="nucleotide sequence ID" value="NZ_JMIY01000002.1"/>
</dbReference>
<dbReference type="PANTHER" id="PTHR43327">
    <property type="entry name" value="STOMATIN-LIKE PROTEIN 2, MITOCHONDRIAL"/>
    <property type="match status" value="1"/>
</dbReference>
<reference evidence="7 8" key="1">
    <citation type="journal article" date="2013" name="Nature">
        <title>Anaerobic oxidation of methane coupled to nitrate reduction in a novel archaeal lineage.</title>
        <authorList>
            <person name="Haroon M.F."/>
            <person name="Hu S."/>
            <person name="Shi Y."/>
            <person name="Imelfort M."/>
            <person name="Keller J."/>
            <person name="Hugenholtz P."/>
            <person name="Yuan Z."/>
            <person name="Tyson G.W."/>
        </authorList>
    </citation>
    <scope>NUCLEOTIDE SEQUENCE [LARGE SCALE GENOMIC DNA]</scope>
    <source>
        <strain evidence="7 8">ANME-2d</strain>
    </source>
</reference>
<evidence type="ECO:0000256" key="2">
    <source>
        <dbReference type="ARBA" id="ARBA00008164"/>
    </source>
</evidence>
<dbReference type="Gene3D" id="3.30.479.30">
    <property type="entry name" value="Band 7 domain"/>
    <property type="match status" value="1"/>
</dbReference>
<organism evidence="7 8">
    <name type="scientific">Candidatus Methanoperedens nitratireducens</name>
    <dbReference type="NCBI Taxonomy" id="1392998"/>
    <lineage>
        <taxon>Archaea</taxon>
        <taxon>Methanobacteriati</taxon>
        <taxon>Methanobacteriota</taxon>
        <taxon>Stenosarchaea group</taxon>
        <taxon>Methanomicrobia</taxon>
        <taxon>Methanosarcinales</taxon>
        <taxon>ANME-2 cluster</taxon>
        <taxon>Candidatus Methanoperedentaceae</taxon>
        <taxon>Candidatus Methanoperedens</taxon>
    </lineage>
</organism>
<feature type="domain" description="Band 7" evidence="6">
    <location>
        <begin position="21"/>
        <end position="178"/>
    </location>
</feature>
<keyword evidence="5" id="KW-0472">Membrane</keyword>
<dbReference type="PATRIC" id="fig|1392998.3.peg.965"/>
<dbReference type="SMART" id="SM00244">
    <property type="entry name" value="PHB"/>
    <property type="match status" value="1"/>
</dbReference>
<dbReference type="InterPro" id="IPR001107">
    <property type="entry name" value="Band_7"/>
</dbReference>
<evidence type="ECO:0000313" key="7">
    <source>
        <dbReference type="EMBL" id="KCZ72374.1"/>
    </source>
</evidence>
<protein>
    <submittedName>
        <fullName evidence="7">Membrane protease subunit, stomatin/prohibitin</fullName>
    </submittedName>
</protein>
<gene>
    <name evidence="7" type="ORF">ANME2D_00801</name>
</gene>
<proteinExistence type="inferred from homology"/>
<sequence>MVAELLLAIFIAVAILILFVSGVTIIQPYEQGLWIALGQYKKRLDPGFNWVYPLISDVVKLDLRTQVLDVPRQEVITKDNSPTNVDAIVYIRVIDPEKAYFEVVNYHVATVSLAQTTLRSVVGDMELDEILYNRDFINTKLRDILDKATDAWGVKVEAVEIREVEPVGSVKTAMEEQTSAERKRRAAILIADGQKKAAILEAEGSKQSRILNAEGVRQSKILEAEGDRLSQILRAQGEAQGLRILSVGSVPLDKKAMTVLTMDMMKKVAEGQSTKIIFPMEISKMIDQAAKYLGASEKIPEIGETTDTERIVGKAEDVLGKIPKPEELRSELETIEKEMVRETEESLRLAEKIKSTESAGKKKEDI</sequence>
<evidence type="ECO:0000259" key="6">
    <source>
        <dbReference type="SMART" id="SM00244"/>
    </source>
</evidence>
<dbReference type="InterPro" id="IPR050710">
    <property type="entry name" value="Band7/mec-2_domain"/>
</dbReference>
<keyword evidence="4" id="KW-1133">Transmembrane helix</keyword>
<dbReference type="GO" id="GO:0005886">
    <property type="term" value="C:plasma membrane"/>
    <property type="evidence" value="ECO:0007669"/>
    <property type="project" value="UniProtKB-ARBA"/>
</dbReference>
<dbReference type="GO" id="GO:0006508">
    <property type="term" value="P:proteolysis"/>
    <property type="evidence" value="ECO:0007669"/>
    <property type="project" value="UniProtKB-KW"/>
</dbReference>
<keyword evidence="7" id="KW-0378">Hydrolase</keyword>
<comment type="caution">
    <text evidence="7">The sequence shown here is derived from an EMBL/GenBank/DDBJ whole genome shotgun (WGS) entry which is preliminary data.</text>
</comment>
<dbReference type="EMBL" id="JMIY01000002">
    <property type="protein sequence ID" value="KCZ72374.1"/>
    <property type="molecule type" value="Genomic_DNA"/>
</dbReference>
<dbReference type="FunFam" id="3.30.479.30:FF:000004">
    <property type="entry name" value="Putative membrane protease family, stomatin"/>
    <property type="match status" value="1"/>
</dbReference>
<dbReference type="SUPFAM" id="SSF117892">
    <property type="entry name" value="Band 7/SPFH domain"/>
    <property type="match status" value="1"/>
</dbReference>